<proteinExistence type="predicted"/>
<organism evidence="1 2">
    <name type="scientific">Arctium lappa</name>
    <name type="common">Greater burdock</name>
    <name type="synonym">Lappa major</name>
    <dbReference type="NCBI Taxonomy" id="4217"/>
    <lineage>
        <taxon>Eukaryota</taxon>
        <taxon>Viridiplantae</taxon>
        <taxon>Streptophyta</taxon>
        <taxon>Embryophyta</taxon>
        <taxon>Tracheophyta</taxon>
        <taxon>Spermatophyta</taxon>
        <taxon>Magnoliopsida</taxon>
        <taxon>eudicotyledons</taxon>
        <taxon>Gunneridae</taxon>
        <taxon>Pentapetalae</taxon>
        <taxon>asterids</taxon>
        <taxon>campanulids</taxon>
        <taxon>Asterales</taxon>
        <taxon>Asteraceae</taxon>
        <taxon>Carduoideae</taxon>
        <taxon>Cardueae</taxon>
        <taxon>Arctiinae</taxon>
        <taxon>Arctium</taxon>
    </lineage>
</organism>
<accession>A0ACB9CJR2</accession>
<name>A0ACB9CJR2_ARCLA</name>
<gene>
    <name evidence="1" type="ORF">L6452_14020</name>
</gene>
<keyword evidence="2" id="KW-1185">Reference proteome</keyword>
<sequence length="77" mass="9173">MLLHLNLWYLISYILVTLLCLFSLVCRDIMGLFDLKHLLKPIKFLGSISLLQIEQDSLNLLSCRRFVDSRRFWRLFG</sequence>
<dbReference type="Proteomes" id="UP001055879">
    <property type="component" value="Linkage Group LG04"/>
</dbReference>
<reference evidence="2" key="1">
    <citation type="journal article" date="2022" name="Mol. Ecol. Resour.">
        <title>The genomes of chicory, endive, great burdock and yacon provide insights into Asteraceae palaeo-polyploidization history and plant inulin production.</title>
        <authorList>
            <person name="Fan W."/>
            <person name="Wang S."/>
            <person name="Wang H."/>
            <person name="Wang A."/>
            <person name="Jiang F."/>
            <person name="Liu H."/>
            <person name="Zhao H."/>
            <person name="Xu D."/>
            <person name="Zhang Y."/>
        </authorList>
    </citation>
    <scope>NUCLEOTIDE SEQUENCE [LARGE SCALE GENOMIC DNA]</scope>
    <source>
        <strain evidence="2">cv. Niubang</strain>
    </source>
</reference>
<comment type="caution">
    <text evidence="1">The sequence shown here is derived from an EMBL/GenBank/DDBJ whole genome shotgun (WGS) entry which is preliminary data.</text>
</comment>
<protein>
    <submittedName>
        <fullName evidence="1">Uncharacterized protein</fullName>
    </submittedName>
</protein>
<evidence type="ECO:0000313" key="1">
    <source>
        <dbReference type="EMBL" id="KAI3734549.1"/>
    </source>
</evidence>
<evidence type="ECO:0000313" key="2">
    <source>
        <dbReference type="Proteomes" id="UP001055879"/>
    </source>
</evidence>
<dbReference type="EMBL" id="CM042050">
    <property type="protein sequence ID" value="KAI3734549.1"/>
    <property type="molecule type" value="Genomic_DNA"/>
</dbReference>
<reference evidence="1 2" key="2">
    <citation type="journal article" date="2022" name="Mol. Ecol. Resour.">
        <title>The genomes of chicory, endive, great burdock and yacon provide insights into Asteraceae paleo-polyploidization history and plant inulin production.</title>
        <authorList>
            <person name="Fan W."/>
            <person name="Wang S."/>
            <person name="Wang H."/>
            <person name="Wang A."/>
            <person name="Jiang F."/>
            <person name="Liu H."/>
            <person name="Zhao H."/>
            <person name="Xu D."/>
            <person name="Zhang Y."/>
        </authorList>
    </citation>
    <scope>NUCLEOTIDE SEQUENCE [LARGE SCALE GENOMIC DNA]</scope>
    <source>
        <strain evidence="2">cv. Niubang</strain>
    </source>
</reference>